<dbReference type="RefSeq" id="WP_267638660.1">
    <property type="nucleotide sequence ID" value="NZ_JAODIY010000018.1"/>
</dbReference>
<evidence type="ECO:0000313" key="1">
    <source>
        <dbReference type="EMBL" id="MFC7125838.1"/>
    </source>
</evidence>
<dbReference type="EMBL" id="JBHSZQ010000009">
    <property type="protein sequence ID" value="MFC7125838.1"/>
    <property type="molecule type" value="Genomic_DNA"/>
</dbReference>
<gene>
    <name evidence="1" type="ORF">ACFQJ7_07265</name>
</gene>
<evidence type="ECO:0000313" key="2">
    <source>
        <dbReference type="Proteomes" id="UP001596414"/>
    </source>
</evidence>
<sequence>MAENPIVVDPGRENRQDKLPYPIVQYPAHYGVFIGFKPEPDGDLHFCSCAKDAIRNYIRCEVENPAVSGRTPSVENIFSRKFPEDTLDQVPNTDVDSPDAVIEDLNFADQLCHRCNGVVPEYQYCHEMYGTVFMQKHGWYVNQQQYEYGVCGGNDYLHDALPEDIADIVDDGFRDRIDRFERLQEKKWEREREIREQKEEAVDEVRDELPDDIDREERYRRIREVREPYEEMDPLPDDEAEDFAELQDQLQAERKEIMDTVENEVRQAFGHYKKGNRWTSETILYQIVESNYPDHTIKRHYRPDFLDGLELDIFLEEAEVGIEYQGIQHYEAVEHWGGEEGLKQRQERDQKKKELCDEHDIDLVCIRHDQELTDALIERTINPLIEE</sequence>
<organism evidence="1 2">
    <name type="scientific">Halovenus rubra</name>
    <dbReference type="NCBI Taxonomy" id="869890"/>
    <lineage>
        <taxon>Archaea</taxon>
        <taxon>Methanobacteriati</taxon>
        <taxon>Methanobacteriota</taxon>
        <taxon>Stenosarchaea group</taxon>
        <taxon>Halobacteria</taxon>
        <taxon>Halobacteriales</taxon>
        <taxon>Haloarculaceae</taxon>
        <taxon>Halovenus</taxon>
    </lineage>
</organism>
<comment type="caution">
    <text evidence="1">The sequence shown here is derived from an EMBL/GenBank/DDBJ whole genome shotgun (WGS) entry which is preliminary data.</text>
</comment>
<name>A0ABD5XA54_9EURY</name>
<dbReference type="AlphaFoldDB" id="A0ABD5XA54"/>
<proteinExistence type="predicted"/>
<protein>
    <recommendedName>
        <fullName evidence="3">Restriction endonuclease</fullName>
    </recommendedName>
</protein>
<reference evidence="1 2" key="1">
    <citation type="journal article" date="2014" name="Int. J. Syst. Evol. Microbiol.">
        <title>Complete genome sequence of Corynebacterium casei LMG S-19264T (=DSM 44701T), isolated from a smear-ripened cheese.</title>
        <authorList>
            <consortium name="US DOE Joint Genome Institute (JGI-PGF)"/>
            <person name="Walter F."/>
            <person name="Albersmeier A."/>
            <person name="Kalinowski J."/>
            <person name="Ruckert C."/>
        </authorList>
    </citation>
    <scope>NUCLEOTIDE SEQUENCE [LARGE SCALE GENOMIC DNA]</scope>
    <source>
        <strain evidence="1 2">CGMCC 4.7215</strain>
    </source>
</reference>
<dbReference type="Proteomes" id="UP001596414">
    <property type="component" value="Unassembled WGS sequence"/>
</dbReference>
<accession>A0ABD5XA54</accession>
<evidence type="ECO:0008006" key="3">
    <source>
        <dbReference type="Google" id="ProtNLM"/>
    </source>
</evidence>
<dbReference type="Gene3D" id="3.40.960.10">
    <property type="entry name" value="VSR Endonuclease"/>
    <property type="match status" value="1"/>
</dbReference>